<evidence type="ECO:0000313" key="2">
    <source>
        <dbReference type="Proteomes" id="UP001056120"/>
    </source>
</evidence>
<protein>
    <submittedName>
        <fullName evidence="1">Uncharacterized protein</fullName>
    </submittedName>
</protein>
<accession>A0ACB9FY23</accession>
<gene>
    <name evidence="1" type="ORF">L1987_45461</name>
</gene>
<name>A0ACB9FY23_9ASTR</name>
<dbReference type="Proteomes" id="UP001056120">
    <property type="component" value="Linkage Group LG15"/>
</dbReference>
<comment type="caution">
    <text evidence="1">The sequence shown here is derived from an EMBL/GenBank/DDBJ whole genome shotgun (WGS) entry which is preliminary data.</text>
</comment>
<dbReference type="EMBL" id="CM042032">
    <property type="protein sequence ID" value="KAI3775711.1"/>
    <property type="molecule type" value="Genomic_DNA"/>
</dbReference>
<organism evidence="1 2">
    <name type="scientific">Smallanthus sonchifolius</name>
    <dbReference type="NCBI Taxonomy" id="185202"/>
    <lineage>
        <taxon>Eukaryota</taxon>
        <taxon>Viridiplantae</taxon>
        <taxon>Streptophyta</taxon>
        <taxon>Embryophyta</taxon>
        <taxon>Tracheophyta</taxon>
        <taxon>Spermatophyta</taxon>
        <taxon>Magnoliopsida</taxon>
        <taxon>eudicotyledons</taxon>
        <taxon>Gunneridae</taxon>
        <taxon>Pentapetalae</taxon>
        <taxon>asterids</taxon>
        <taxon>campanulids</taxon>
        <taxon>Asterales</taxon>
        <taxon>Asteraceae</taxon>
        <taxon>Asteroideae</taxon>
        <taxon>Heliantheae alliance</taxon>
        <taxon>Millerieae</taxon>
        <taxon>Smallanthus</taxon>
    </lineage>
</organism>
<proteinExistence type="predicted"/>
<evidence type="ECO:0000313" key="1">
    <source>
        <dbReference type="EMBL" id="KAI3775711.1"/>
    </source>
</evidence>
<reference evidence="2" key="1">
    <citation type="journal article" date="2022" name="Mol. Ecol. Resour.">
        <title>The genomes of chicory, endive, great burdock and yacon provide insights into Asteraceae palaeo-polyploidization history and plant inulin production.</title>
        <authorList>
            <person name="Fan W."/>
            <person name="Wang S."/>
            <person name="Wang H."/>
            <person name="Wang A."/>
            <person name="Jiang F."/>
            <person name="Liu H."/>
            <person name="Zhao H."/>
            <person name="Xu D."/>
            <person name="Zhang Y."/>
        </authorList>
    </citation>
    <scope>NUCLEOTIDE SEQUENCE [LARGE SCALE GENOMIC DNA]</scope>
    <source>
        <strain evidence="2">cv. Yunnan</strain>
    </source>
</reference>
<sequence length="111" mass="12154">MNSVTGLVYNTGRRRNHLWLPPQDTTLVTNSQETLHDSTSTPTPVASVPQTLVENNQLVVEDCLHEAQLSLALESNGSKSPTKAQAPVQARNEKLRVKKVGSMINTVTHPE</sequence>
<keyword evidence="2" id="KW-1185">Reference proteome</keyword>
<reference evidence="1 2" key="2">
    <citation type="journal article" date="2022" name="Mol. Ecol. Resour.">
        <title>The genomes of chicory, endive, great burdock and yacon provide insights into Asteraceae paleo-polyploidization history and plant inulin production.</title>
        <authorList>
            <person name="Fan W."/>
            <person name="Wang S."/>
            <person name="Wang H."/>
            <person name="Wang A."/>
            <person name="Jiang F."/>
            <person name="Liu H."/>
            <person name="Zhao H."/>
            <person name="Xu D."/>
            <person name="Zhang Y."/>
        </authorList>
    </citation>
    <scope>NUCLEOTIDE SEQUENCE [LARGE SCALE GENOMIC DNA]</scope>
    <source>
        <strain evidence="2">cv. Yunnan</strain>
        <tissue evidence="1">Leaves</tissue>
    </source>
</reference>